<evidence type="ECO:0000259" key="10">
    <source>
        <dbReference type="PROSITE" id="PS50110"/>
    </source>
</evidence>
<evidence type="ECO:0000256" key="4">
    <source>
        <dbReference type="ARBA" id="ARBA00022553"/>
    </source>
</evidence>
<dbReference type="KEGG" id="pamo:BAR1_04855"/>
<dbReference type="InterPro" id="IPR004358">
    <property type="entry name" value="Sig_transdc_His_kin-like_C"/>
</dbReference>
<dbReference type="OrthoDB" id="9796100at2"/>
<dbReference type="InterPro" id="IPR005467">
    <property type="entry name" value="His_kinase_dom"/>
</dbReference>
<dbReference type="GO" id="GO:0016020">
    <property type="term" value="C:membrane"/>
    <property type="evidence" value="ECO:0007669"/>
    <property type="project" value="UniProtKB-SubCell"/>
</dbReference>
<gene>
    <name evidence="12" type="ORF">BAR1_04855</name>
</gene>
<feature type="modified residue" description="4-aspartylphosphate" evidence="7">
    <location>
        <position position="781"/>
    </location>
</feature>
<dbReference type="AlphaFoldDB" id="A0A347UEP0"/>
<evidence type="ECO:0000256" key="7">
    <source>
        <dbReference type="PROSITE-ProRule" id="PRU00169"/>
    </source>
</evidence>
<dbReference type="PANTHER" id="PTHR43065:SF42">
    <property type="entry name" value="TWO-COMPONENT SENSOR PPRA"/>
    <property type="match status" value="1"/>
</dbReference>
<dbReference type="InterPro" id="IPR036890">
    <property type="entry name" value="HATPase_C_sf"/>
</dbReference>
<dbReference type="CDD" id="cd00130">
    <property type="entry name" value="PAS"/>
    <property type="match status" value="1"/>
</dbReference>
<keyword evidence="8" id="KW-1133">Transmembrane helix</keyword>
<dbReference type="Gene3D" id="1.10.287.130">
    <property type="match status" value="1"/>
</dbReference>
<dbReference type="PROSITE" id="PS50110">
    <property type="entry name" value="RESPONSE_REGULATORY"/>
    <property type="match status" value="1"/>
</dbReference>
<keyword evidence="4 7" id="KW-0597">Phosphoprotein</keyword>
<feature type="transmembrane region" description="Helical" evidence="8">
    <location>
        <begin position="12"/>
        <end position="35"/>
    </location>
</feature>
<dbReference type="InterPro" id="IPR001789">
    <property type="entry name" value="Sig_transdc_resp-reg_receiver"/>
</dbReference>
<evidence type="ECO:0000256" key="8">
    <source>
        <dbReference type="SAM" id="Phobius"/>
    </source>
</evidence>
<dbReference type="RefSeq" id="WP_118941975.1">
    <property type="nucleotide sequence ID" value="NZ_CP032125.1"/>
</dbReference>
<dbReference type="Proteomes" id="UP000261704">
    <property type="component" value="Chromosome"/>
</dbReference>
<feature type="domain" description="HAMP" evidence="11">
    <location>
        <begin position="320"/>
        <end position="374"/>
    </location>
</feature>
<dbReference type="InterPro" id="IPR003660">
    <property type="entry name" value="HAMP_dom"/>
</dbReference>
<dbReference type="InterPro" id="IPR036097">
    <property type="entry name" value="HisK_dim/P_sf"/>
</dbReference>
<dbReference type="InterPro" id="IPR035965">
    <property type="entry name" value="PAS-like_dom_sf"/>
</dbReference>
<feature type="transmembrane region" description="Helical" evidence="8">
    <location>
        <begin position="298"/>
        <end position="322"/>
    </location>
</feature>
<evidence type="ECO:0000256" key="1">
    <source>
        <dbReference type="ARBA" id="ARBA00000085"/>
    </source>
</evidence>
<dbReference type="Gene3D" id="3.40.50.2300">
    <property type="match status" value="1"/>
</dbReference>
<proteinExistence type="predicted"/>
<dbReference type="PRINTS" id="PR00344">
    <property type="entry name" value="BCTRLSENSOR"/>
</dbReference>
<evidence type="ECO:0000256" key="5">
    <source>
        <dbReference type="ARBA" id="ARBA00022679"/>
    </source>
</evidence>
<dbReference type="InterPro" id="IPR003594">
    <property type="entry name" value="HATPase_dom"/>
</dbReference>
<dbReference type="Gene3D" id="3.30.450.20">
    <property type="entry name" value="PAS domain"/>
    <property type="match status" value="1"/>
</dbReference>
<evidence type="ECO:0000256" key="6">
    <source>
        <dbReference type="ARBA" id="ARBA00022777"/>
    </source>
</evidence>
<dbReference type="EC" id="2.7.13.3" evidence="3"/>
<name>A0A347UEP0_9RHOB</name>
<dbReference type="GO" id="GO:0000155">
    <property type="term" value="F:phosphorelay sensor kinase activity"/>
    <property type="evidence" value="ECO:0007669"/>
    <property type="project" value="InterPro"/>
</dbReference>
<sequence>MRGLFNPDIRQRLWIALALLAASTIFVGGIAWYALDRAGTRMERLHSETLTQVARALNLSKQSSDIATSAPFLLNLKSPYLIEREGGVLLTTLEPVLTAWPSVEASAQSPIDTYEVEIAAIVQKMKTAITDLVAAAEKLNVEQDATLALNARLARLEAAYYRLSTDEDRASAERRIWLALQGMANELVGAGHAQNLPGVGERQRNFQRMGREFNALNAMDIQTDAYRTLVEISSGEQGLFQVRRRELSHGLESQNALFRIRYNASAISDLAARFARNAEDFLSEERHKTAVSIDFAKAVILIAGLASVTIALLAAIFVSGYVTGNIKAISDAMLRLAQGDRSTELRRKPVADDEIGKLHHSFRVFRANALRLDRSNRQLHQKNALFEKMFANISEGIAITSDSGHLTATNPNFAAVLRVDPAMLKGKPSINEVMRHSDFADQAVVAGIRAGFRGFTELQNEAGQTLEVRCSRLPDGGGIWLFSDATERRQMDNRLRQIQHIESLGKVTGEVAHDFGNVLSTITANIHLLETGSKKTTRKTLLQRMENAADLGMSLTQRLLAFARKQRLKPEVVELNELVDGLTDLVGIGLKDGVALTADLADEKLPVRVDPGQLESAILNLCLNASQAIEGQGEIHITVAKSGAETAMIEVADNGCGMDESVMSRSLEPFFTARKDGQGTGLGLSMVYGFIKQTGGDIQIDSTPGKGTRVRLVLPLQMAGKSSQAVPVCGRALVVEDDPAELQTATGLMQDLGYEVVRAASFAEAESILQSNPDFDVVLTDLHLDQGRSGWSIVEYCLENTNGRIIVASGRMPQTHPYSNRQEPRVTCLEKPLTAEILAQALAAKPPAFAAAGA</sequence>
<keyword evidence="6" id="KW-0418">Kinase</keyword>
<comment type="subcellular location">
    <subcellularLocation>
        <location evidence="2">Membrane</location>
    </subcellularLocation>
</comment>
<evidence type="ECO:0000256" key="2">
    <source>
        <dbReference type="ARBA" id="ARBA00004370"/>
    </source>
</evidence>
<feature type="domain" description="Response regulatory" evidence="10">
    <location>
        <begin position="731"/>
        <end position="846"/>
    </location>
</feature>
<evidence type="ECO:0000256" key="3">
    <source>
        <dbReference type="ARBA" id="ARBA00012438"/>
    </source>
</evidence>
<dbReference type="Pfam" id="PF02518">
    <property type="entry name" value="HATPase_c"/>
    <property type="match status" value="1"/>
</dbReference>
<dbReference type="InterPro" id="IPR011006">
    <property type="entry name" value="CheY-like_superfamily"/>
</dbReference>
<evidence type="ECO:0000259" key="11">
    <source>
        <dbReference type="PROSITE" id="PS50885"/>
    </source>
</evidence>
<dbReference type="SUPFAM" id="SSF52172">
    <property type="entry name" value="CheY-like"/>
    <property type="match status" value="1"/>
</dbReference>
<keyword evidence="13" id="KW-1185">Reference proteome</keyword>
<dbReference type="PANTHER" id="PTHR43065">
    <property type="entry name" value="SENSOR HISTIDINE KINASE"/>
    <property type="match status" value="1"/>
</dbReference>
<reference evidence="12 13" key="1">
    <citation type="submission" date="2018-09" db="EMBL/GenBank/DDBJ databases">
        <title>Profundibacter amoris BAR1 gen. nov., sp. nov., a new member of the Roseobacter clade isolated at Lokis Castle Vent Field on the Arctic Mid-Oceanic Ridge.</title>
        <authorList>
            <person name="Le Moine Bauer S."/>
            <person name="Sjoeberg A.G."/>
            <person name="L'Haridon S."/>
            <person name="Stokke R."/>
            <person name="Roalkvam I."/>
            <person name="Steen I.H."/>
            <person name="Dahle H."/>
        </authorList>
    </citation>
    <scope>NUCLEOTIDE SEQUENCE [LARGE SCALE GENOMIC DNA]</scope>
    <source>
        <strain evidence="12 13">BAR1</strain>
    </source>
</reference>
<dbReference type="Gene3D" id="3.30.565.10">
    <property type="entry name" value="Histidine kinase-like ATPase, C-terminal domain"/>
    <property type="match status" value="1"/>
</dbReference>
<comment type="catalytic activity">
    <reaction evidence="1">
        <text>ATP + protein L-histidine = ADP + protein N-phospho-L-histidine.</text>
        <dbReference type="EC" id="2.7.13.3"/>
    </reaction>
</comment>
<dbReference type="EMBL" id="CP032125">
    <property type="protein sequence ID" value="AXX97318.1"/>
    <property type="molecule type" value="Genomic_DNA"/>
</dbReference>
<dbReference type="Pfam" id="PF12860">
    <property type="entry name" value="PAS_7"/>
    <property type="match status" value="1"/>
</dbReference>
<dbReference type="InterPro" id="IPR000014">
    <property type="entry name" value="PAS"/>
</dbReference>
<evidence type="ECO:0000313" key="12">
    <source>
        <dbReference type="EMBL" id="AXX97318.1"/>
    </source>
</evidence>
<dbReference type="Pfam" id="PF00072">
    <property type="entry name" value="Response_reg"/>
    <property type="match status" value="1"/>
</dbReference>
<protein>
    <recommendedName>
        <fullName evidence="3">histidine kinase</fullName>
        <ecNumber evidence="3">2.7.13.3</ecNumber>
    </recommendedName>
</protein>
<dbReference type="SUPFAM" id="SSF55874">
    <property type="entry name" value="ATPase domain of HSP90 chaperone/DNA topoisomerase II/histidine kinase"/>
    <property type="match status" value="1"/>
</dbReference>
<dbReference type="SMART" id="SM00091">
    <property type="entry name" value="PAS"/>
    <property type="match status" value="1"/>
</dbReference>
<dbReference type="SUPFAM" id="SSF55785">
    <property type="entry name" value="PYP-like sensor domain (PAS domain)"/>
    <property type="match status" value="1"/>
</dbReference>
<evidence type="ECO:0000313" key="13">
    <source>
        <dbReference type="Proteomes" id="UP000261704"/>
    </source>
</evidence>
<dbReference type="SMART" id="SM00448">
    <property type="entry name" value="REC"/>
    <property type="match status" value="1"/>
</dbReference>
<organism evidence="12 13">
    <name type="scientific">Profundibacter amoris</name>
    <dbReference type="NCBI Taxonomy" id="2171755"/>
    <lineage>
        <taxon>Bacteria</taxon>
        <taxon>Pseudomonadati</taxon>
        <taxon>Pseudomonadota</taxon>
        <taxon>Alphaproteobacteria</taxon>
        <taxon>Rhodobacterales</taxon>
        <taxon>Paracoccaceae</taxon>
        <taxon>Profundibacter</taxon>
    </lineage>
</organism>
<dbReference type="PROSITE" id="PS50109">
    <property type="entry name" value="HIS_KIN"/>
    <property type="match status" value="1"/>
</dbReference>
<dbReference type="PROSITE" id="PS50885">
    <property type="entry name" value="HAMP"/>
    <property type="match status" value="1"/>
</dbReference>
<dbReference type="SMART" id="SM00387">
    <property type="entry name" value="HATPase_c"/>
    <property type="match status" value="1"/>
</dbReference>
<dbReference type="CDD" id="cd00082">
    <property type="entry name" value="HisKA"/>
    <property type="match status" value="1"/>
</dbReference>
<keyword evidence="8" id="KW-0472">Membrane</keyword>
<dbReference type="Gene3D" id="6.10.340.10">
    <property type="match status" value="1"/>
</dbReference>
<accession>A0A347UEP0</accession>
<keyword evidence="5" id="KW-0808">Transferase</keyword>
<evidence type="ECO:0000259" key="9">
    <source>
        <dbReference type="PROSITE" id="PS50109"/>
    </source>
</evidence>
<dbReference type="InterPro" id="IPR003661">
    <property type="entry name" value="HisK_dim/P_dom"/>
</dbReference>
<keyword evidence="8" id="KW-0812">Transmembrane</keyword>
<dbReference type="Gene3D" id="1.20.58.920">
    <property type="match status" value="1"/>
</dbReference>
<feature type="domain" description="Histidine kinase" evidence="9">
    <location>
        <begin position="510"/>
        <end position="718"/>
    </location>
</feature>
<dbReference type="InterPro" id="IPR038188">
    <property type="entry name" value="TorS_sensor_sf"/>
</dbReference>
<dbReference type="SUPFAM" id="SSF47384">
    <property type="entry name" value="Homodimeric domain of signal transducing histidine kinase"/>
    <property type="match status" value="1"/>
</dbReference>